<dbReference type="InterPro" id="IPR000182">
    <property type="entry name" value="GNAT_dom"/>
</dbReference>
<keyword evidence="2" id="KW-0808">Transferase</keyword>
<gene>
    <name evidence="2" type="ORF">DESME_10400</name>
</gene>
<feature type="domain" description="N-acetyltransferase" evidence="1">
    <location>
        <begin position="12"/>
        <end position="178"/>
    </location>
</feature>
<dbReference type="PROSITE" id="PS51186">
    <property type="entry name" value="GNAT"/>
    <property type="match status" value="1"/>
</dbReference>
<dbReference type="KEGG" id="dmt:DESME_10400"/>
<dbReference type="PANTHER" id="PTHR43415:SF3">
    <property type="entry name" value="GNAT-FAMILY ACETYLTRANSFERASE"/>
    <property type="match status" value="1"/>
</dbReference>
<dbReference type="SUPFAM" id="SSF55729">
    <property type="entry name" value="Acyl-CoA N-acyltransferases (Nat)"/>
    <property type="match status" value="1"/>
</dbReference>
<dbReference type="PANTHER" id="PTHR43415">
    <property type="entry name" value="SPERMIDINE N(1)-ACETYLTRANSFERASE"/>
    <property type="match status" value="1"/>
</dbReference>
<dbReference type="Gene3D" id="3.40.630.30">
    <property type="match status" value="1"/>
</dbReference>
<dbReference type="Pfam" id="PF00583">
    <property type="entry name" value="Acetyltransf_1"/>
    <property type="match status" value="1"/>
</dbReference>
<dbReference type="eggNOG" id="COG1670">
    <property type="taxonomic scope" value="Bacteria"/>
</dbReference>
<dbReference type="HOGENOM" id="CLU_013985_19_1_9"/>
<dbReference type="InterPro" id="IPR016181">
    <property type="entry name" value="Acyl_CoA_acyltransferase"/>
</dbReference>
<organism evidence="2 3">
    <name type="scientific">Desulfitobacterium metallireducens DSM 15288</name>
    <dbReference type="NCBI Taxonomy" id="871968"/>
    <lineage>
        <taxon>Bacteria</taxon>
        <taxon>Bacillati</taxon>
        <taxon>Bacillota</taxon>
        <taxon>Clostridia</taxon>
        <taxon>Eubacteriales</taxon>
        <taxon>Desulfitobacteriaceae</taxon>
        <taxon>Desulfitobacterium</taxon>
    </lineage>
</organism>
<name>W0EDW7_9FIRM</name>
<dbReference type="STRING" id="871968.DESME_10400"/>
<accession>W0EDW7</accession>
<protein>
    <submittedName>
        <fullName evidence="2">Acetyltransferase</fullName>
    </submittedName>
</protein>
<proteinExistence type="predicted"/>
<evidence type="ECO:0000313" key="2">
    <source>
        <dbReference type="EMBL" id="AHF07394.1"/>
    </source>
</evidence>
<dbReference type="Proteomes" id="UP000010847">
    <property type="component" value="Chromosome"/>
</dbReference>
<dbReference type="GO" id="GO:0016747">
    <property type="term" value="F:acyltransferase activity, transferring groups other than amino-acyl groups"/>
    <property type="evidence" value="ECO:0007669"/>
    <property type="project" value="InterPro"/>
</dbReference>
<evidence type="ECO:0000259" key="1">
    <source>
        <dbReference type="PROSITE" id="PS51186"/>
    </source>
</evidence>
<dbReference type="EMBL" id="CP007032">
    <property type="protein sequence ID" value="AHF07394.1"/>
    <property type="molecule type" value="Genomic_DNA"/>
</dbReference>
<dbReference type="CDD" id="cd04301">
    <property type="entry name" value="NAT_SF"/>
    <property type="match status" value="1"/>
</dbReference>
<reference evidence="2 3" key="1">
    <citation type="submission" date="2013-12" db="EMBL/GenBank/DDBJ databases">
        <authorList>
            <consortium name="DOE Joint Genome Institute"/>
            <person name="Smidt H."/>
            <person name="Huntemann M."/>
            <person name="Han J."/>
            <person name="Chen A."/>
            <person name="Kyrpides N."/>
            <person name="Mavromatis K."/>
            <person name="Markowitz V."/>
            <person name="Palaniappan K."/>
            <person name="Ivanova N."/>
            <person name="Schaumberg A."/>
            <person name="Pati A."/>
            <person name="Liolios K."/>
            <person name="Nordberg H.P."/>
            <person name="Cantor M.N."/>
            <person name="Hua S.X."/>
            <person name="Woyke T."/>
        </authorList>
    </citation>
    <scope>NUCLEOTIDE SEQUENCE [LARGE SCALE GENOMIC DNA]</scope>
    <source>
        <strain evidence="3">DSM 15288</strain>
    </source>
</reference>
<keyword evidence="3" id="KW-1185">Reference proteome</keyword>
<sequence>MKYFQLRNGQTLMIRKAKIEDASRIIDYINKVCKETENLTFGEGEFGITADKEAEFIEAVSKSENQLMICAYIEEKLVGQLVFAGGHRPRIMHTGEFSITVLKEYWGLEIGTEFIKYLINWAKETRIIRKINLKVRSDNNRAVKLYKSLNFVFEGTISREFFINGKFYDSIHMGIEID</sequence>
<evidence type="ECO:0000313" key="3">
    <source>
        <dbReference type="Proteomes" id="UP000010847"/>
    </source>
</evidence>
<dbReference type="AlphaFoldDB" id="W0EDW7"/>
<dbReference type="RefSeq" id="WP_006716074.1">
    <property type="nucleotide sequence ID" value="NZ_CP007032.1"/>
</dbReference>
<dbReference type="OrthoDB" id="9802340at2"/>